<dbReference type="EMBL" id="SPHZ02000006">
    <property type="protein sequence ID" value="KAF0909884.1"/>
    <property type="molecule type" value="Genomic_DNA"/>
</dbReference>
<feature type="region of interest" description="Disordered" evidence="1">
    <location>
        <begin position="1"/>
        <end position="73"/>
    </location>
</feature>
<accession>A0A6G1DCI5</accession>
<feature type="compositionally biased region" description="Basic residues" evidence="1">
    <location>
        <begin position="1"/>
        <end position="11"/>
    </location>
</feature>
<feature type="non-terminal residue" evidence="2">
    <location>
        <position position="1"/>
    </location>
</feature>
<gene>
    <name evidence="2" type="ORF">E2562_000195</name>
</gene>
<sequence length="73" mass="7645">GGERGRRRRRRGADEDGKKEAAVGIRLASHRIQRSGGGGSHGSEEGRGDEGTRQGGGGIRMEDPGPYSQGMPS</sequence>
<name>A0A6G1DCI5_9ORYZ</name>
<comment type="caution">
    <text evidence="2">The sequence shown here is derived from an EMBL/GenBank/DDBJ whole genome shotgun (WGS) entry which is preliminary data.</text>
</comment>
<dbReference type="Proteomes" id="UP000479710">
    <property type="component" value="Unassembled WGS sequence"/>
</dbReference>
<evidence type="ECO:0000256" key="1">
    <source>
        <dbReference type="SAM" id="MobiDB-lite"/>
    </source>
</evidence>
<feature type="compositionally biased region" description="Basic and acidic residues" evidence="1">
    <location>
        <begin position="12"/>
        <end position="21"/>
    </location>
</feature>
<dbReference type="AlphaFoldDB" id="A0A6G1DCI5"/>
<organism evidence="2 3">
    <name type="scientific">Oryza meyeriana var. granulata</name>
    <dbReference type="NCBI Taxonomy" id="110450"/>
    <lineage>
        <taxon>Eukaryota</taxon>
        <taxon>Viridiplantae</taxon>
        <taxon>Streptophyta</taxon>
        <taxon>Embryophyta</taxon>
        <taxon>Tracheophyta</taxon>
        <taxon>Spermatophyta</taxon>
        <taxon>Magnoliopsida</taxon>
        <taxon>Liliopsida</taxon>
        <taxon>Poales</taxon>
        <taxon>Poaceae</taxon>
        <taxon>BOP clade</taxon>
        <taxon>Oryzoideae</taxon>
        <taxon>Oryzeae</taxon>
        <taxon>Oryzinae</taxon>
        <taxon>Oryza</taxon>
        <taxon>Oryza meyeriana</taxon>
    </lineage>
</organism>
<protein>
    <submittedName>
        <fullName evidence="2">Uncharacterized protein</fullName>
    </submittedName>
</protein>
<feature type="compositionally biased region" description="Basic and acidic residues" evidence="1">
    <location>
        <begin position="42"/>
        <end position="52"/>
    </location>
</feature>
<evidence type="ECO:0000313" key="2">
    <source>
        <dbReference type="EMBL" id="KAF0909884.1"/>
    </source>
</evidence>
<proteinExistence type="predicted"/>
<evidence type="ECO:0000313" key="3">
    <source>
        <dbReference type="Proteomes" id="UP000479710"/>
    </source>
</evidence>
<reference evidence="2 3" key="1">
    <citation type="submission" date="2019-11" db="EMBL/GenBank/DDBJ databases">
        <title>Whole genome sequence of Oryza granulata.</title>
        <authorList>
            <person name="Li W."/>
        </authorList>
    </citation>
    <scope>NUCLEOTIDE SEQUENCE [LARGE SCALE GENOMIC DNA]</scope>
    <source>
        <strain evidence="3">cv. Menghai</strain>
        <tissue evidence="2">Leaf</tissue>
    </source>
</reference>
<keyword evidence="3" id="KW-1185">Reference proteome</keyword>